<dbReference type="Pfam" id="PF00025">
    <property type="entry name" value="Arf"/>
    <property type="match status" value="1"/>
</dbReference>
<dbReference type="Gene3D" id="3.40.50.300">
    <property type="entry name" value="P-loop containing nucleotide triphosphate hydrolases"/>
    <property type="match status" value="1"/>
</dbReference>
<dbReference type="SMART" id="SM00178">
    <property type="entry name" value="SAR"/>
    <property type="match status" value="1"/>
</dbReference>
<dbReference type="EMBL" id="HBFQ01010146">
    <property type="protein sequence ID" value="CAD8832755.1"/>
    <property type="molecule type" value="Transcribed_RNA"/>
</dbReference>
<evidence type="ECO:0000256" key="2">
    <source>
        <dbReference type="ARBA" id="ARBA00022741"/>
    </source>
</evidence>
<feature type="binding site" evidence="4">
    <location>
        <position position="70"/>
    </location>
    <ligand>
        <name>GTP</name>
        <dbReference type="ChEBI" id="CHEBI:37565"/>
    </ligand>
</feature>
<dbReference type="SUPFAM" id="SSF52540">
    <property type="entry name" value="P-loop containing nucleoside triphosphate hydrolases"/>
    <property type="match status" value="1"/>
</dbReference>
<feature type="binding site" evidence="5">
    <location>
        <position position="31"/>
    </location>
    <ligand>
        <name>Mg(2+)</name>
        <dbReference type="ChEBI" id="CHEBI:18420"/>
    </ligand>
</feature>
<dbReference type="FunFam" id="3.40.50.300:FF:000412">
    <property type="entry name" value="ADP-ribosylation factor 1"/>
    <property type="match status" value="1"/>
</dbReference>
<accession>A0A7S0ZU79</accession>
<feature type="binding site" evidence="4">
    <location>
        <begin position="24"/>
        <end position="31"/>
    </location>
    <ligand>
        <name>GTP</name>
        <dbReference type="ChEBI" id="CHEBI:37565"/>
    </ligand>
</feature>
<sequence>MGLSWSSIWERLAGKKEMKIVMVGLDAAGKTTILYRMKLDTTVTTIPTIGFNVERVEHGNLELTVWDIGGQEKLRRLWRHYLMGTGAIIFVVDSNDRDRIGEAQEELATLVGDEELRGAAVLVFANKQDLNCALTPDEVTEKLDLHSFRDRRWHVQPACATTGDGIQEGLKWLAAAVSGR</sequence>
<dbReference type="GO" id="GO:0003924">
    <property type="term" value="F:GTPase activity"/>
    <property type="evidence" value="ECO:0007669"/>
    <property type="project" value="InterPro"/>
</dbReference>
<evidence type="ECO:0000256" key="5">
    <source>
        <dbReference type="PIRSR" id="PIRSR606689-2"/>
    </source>
</evidence>
<dbReference type="InterPro" id="IPR024156">
    <property type="entry name" value="Small_GTPase_ARF"/>
</dbReference>
<dbReference type="CDD" id="cd00878">
    <property type="entry name" value="Arf_Arl"/>
    <property type="match status" value="1"/>
</dbReference>
<evidence type="ECO:0000256" key="6">
    <source>
        <dbReference type="RuleBase" id="RU003925"/>
    </source>
</evidence>
<dbReference type="AlphaFoldDB" id="A0A7S0ZU79"/>
<dbReference type="SMART" id="SM00175">
    <property type="entry name" value="RAB"/>
    <property type="match status" value="1"/>
</dbReference>
<evidence type="ECO:0000256" key="1">
    <source>
        <dbReference type="ARBA" id="ARBA00010290"/>
    </source>
</evidence>
<dbReference type="GO" id="GO:0030010">
    <property type="term" value="P:establishment of cell polarity"/>
    <property type="evidence" value="ECO:0007669"/>
    <property type="project" value="UniProtKB-ARBA"/>
</dbReference>
<dbReference type="PROSITE" id="PS51417">
    <property type="entry name" value="ARF"/>
    <property type="match status" value="1"/>
</dbReference>
<evidence type="ECO:0000256" key="3">
    <source>
        <dbReference type="ARBA" id="ARBA00023134"/>
    </source>
</evidence>
<dbReference type="InterPro" id="IPR005225">
    <property type="entry name" value="Small_GTP-bd"/>
</dbReference>
<evidence type="ECO:0000313" key="7">
    <source>
        <dbReference type="EMBL" id="CAD8832755.1"/>
    </source>
</evidence>
<dbReference type="GO" id="GO:0005525">
    <property type="term" value="F:GTP binding"/>
    <property type="evidence" value="ECO:0007669"/>
    <property type="project" value="UniProtKB-KW"/>
</dbReference>
<feature type="binding site" evidence="4">
    <location>
        <begin position="126"/>
        <end position="129"/>
    </location>
    <ligand>
        <name>GTP</name>
        <dbReference type="ChEBI" id="CHEBI:37565"/>
    </ligand>
</feature>
<evidence type="ECO:0008006" key="8">
    <source>
        <dbReference type="Google" id="ProtNLM"/>
    </source>
</evidence>
<comment type="similarity">
    <text evidence="1 6">Belongs to the small GTPase superfamily. Arf family.</text>
</comment>
<dbReference type="GO" id="GO:0046872">
    <property type="term" value="F:metal ion binding"/>
    <property type="evidence" value="ECO:0007669"/>
    <property type="project" value="UniProtKB-KW"/>
</dbReference>
<keyword evidence="2 4" id="KW-0547">Nucleotide-binding</keyword>
<dbReference type="InterPro" id="IPR027417">
    <property type="entry name" value="P-loop_NTPase"/>
</dbReference>
<gene>
    <name evidence="7" type="ORF">NSCI0253_LOCUS7103</name>
</gene>
<keyword evidence="3 4" id="KW-0342">GTP-binding</keyword>
<dbReference type="PANTHER" id="PTHR11711">
    <property type="entry name" value="ADP RIBOSYLATION FACTOR-RELATED"/>
    <property type="match status" value="1"/>
</dbReference>
<name>A0A7S0ZU79_NOCSC</name>
<proteinExistence type="inferred from homology"/>
<dbReference type="SMART" id="SM00177">
    <property type="entry name" value="ARF"/>
    <property type="match status" value="1"/>
</dbReference>
<reference evidence="7" key="1">
    <citation type="submission" date="2021-01" db="EMBL/GenBank/DDBJ databases">
        <authorList>
            <person name="Corre E."/>
            <person name="Pelletier E."/>
            <person name="Niang G."/>
            <person name="Scheremetjew M."/>
            <person name="Finn R."/>
            <person name="Kale V."/>
            <person name="Holt S."/>
            <person name="Cochrane G."/>
            <person name="Meng A."/>
            <person name="Brown T."/>
            <person name="Cohen L."/>
        </authorList>
    </citation>
    <scope>NUCLEOTIDE SEQUENCE</scope>
</reference>
<keyword evidence="5" id="KW-0460">Magnesium</keyword>
<dbReference type="NCBIfam" id="TIGR00231">
    <property type="entry name" value="small_GTP"/>
    <property type="match status" value="1"/>
</dbReference>
<evidence type="ECO:0000256" key="4">
    <source>
        <dbReference type="PIRSR" id="PIRSR606689-1"/>
    </source>
</evidence>
<protein>
    <recommendedName>
        <fullName evidence="8">ADP-ribosylation factor</fullName>
    </recommendedName>
</protein>
<dbReference type="InterPro" id="IPR006689">
    <property type="entry name" value="Small_GTPase_ARF/SAR"/>
</dbReference>
<dbReference type="PRINTS" id="PR00328">
    <property type="entry name" value="SAR1GTPBP"/>
</dbReference>
<organism evidence="7">
    <name type="scientific">Noctiluca scintillans</name>
    <name type="common">Sea sparkle</name>
    <name type="synonym">Red tide dinoflagellate</name>
    <dbReference type="NCBI Taxonomy" id="2966"/>
    <lineage>
        <taxon>Eukaryota</taxon>
        <taxon>Sar</taxon>
        <taxon>Alveolata</taxon>
        <taxon>Dinophyceae</taxon>
        <taxon>Noctilucales</taxon>
        <taxon>Noctilucaceae</taxon>
        <taxon>Noctiluca</taxon>
    </lineage>
</organism>
<keyword evidence="5" id="KW-0479">Metal-binding</keyword>
<feature type="binding site" evidence="5">
    <location>
        <position position="48"/>
    </location>
    <ligand>
        <name>Mg(2+)</name>
        <dbReference type="ChEBI" id="CHEBI:18420"/>
    </ligand>
</feature>